<keyword evidence="3" id="KW-1185">Reference proteome</keyword>
<feature type="chain" id="PRO_5040264991" description="Secreted protein" evidence="1">
    <location>
        <begin position="21"/>
        <end position="83"/>
    </location>
</feature>
<dbReference type="RefSeq" id="XP_046054865.1">
    <property type="nucleotide sequence ID" value="XM_046184983.1"/>
</dbReference>
<feature type="signal peptide" evidence="1">
    <location>
        <begin position="1"/>
        <end position="20"/>
    </location>
</feature>
<gene>
    <name evidence="2" type="ORF">BKA55DRAFT_162394</name>
</gene>
<name>A0A9P9KR65_FUSRE</name>
<reference evidence="2" key="1">
    <citation type="journal article" date="2021" name="Nat. Commun.">
        <title>Genetic determinants of endophytism in the Arabidopsis root mycobiome.</title>
        <authorList>
            <person name="Mesny F."/>
            <person name="Miyauchi S."/>
            <person name="Thiergart T."/>
            <person name="Pickel B."/>
            <person name="Atanasova L."/>
            <person name="Karlsson M."/>
            <person name="Huettel B."/>
            <person name="Barry K.W."/>
            <person name="Haridas S."/>
            <person name="Chen C."/>
            <person name="Bauer D."/>
            <person name="Andreopoulos W."/>
            <person name="Pangilinan J."/>
            <person name="LaButti K."/>
            <person name="Riley R."/>
            <person name="Lipzen A."/>
            <person name="Clum A."/>
            <person name="Drula E."/>
            <person name="Henrissat B."/>
            <person name="Kohler A."/>
            <person name="Grigoriev I.V."/>
            <person name="Martin F.M."/>
            <person name="Hacquard S."/>
        </authorList>
    </citation>
    <scope>NUCLEOTIDE SEQUENCE</scope>
    <source>
        <strain evidence="2">MPI-CAGE-AT-0023</strain>
    </source>
</reference>
<evidence type="ECO:0008006" key="4">
    <source>
        <dbReference type="Google" id="ProtNLM"/>
    </source>
</evidence>
<evidence type="ECO:0000313" key="3">
    <source>
        <dbReference type="Proteomes" id="UP000720189"/>
    </source>
</evidence>
<protein>
    <recommendedName>
        <fullName evidence="4">Secreted protein</fullName>
    </recommendedName>
</protein>
<comment type="caution">
    <text evidence="2">The sequence shown here is derived from an EMBL/GenBank/DDBJ whole genome shotgun (WGS) entry which is preliminary data.</text>
</comment>
<accession>A0A9P9KR65</accession>
<dbReference type="AlphaFoldDB" id="A0A9P9KR65"/>
<dbReference type="GeneID" id="70214937"/>
<dbReference type="EMBL" id="JAGMUX010000002">
    <property type="protein sequence ID" value="KAH7267046.1"/>
    <property type="molecule type" value="Genomic_DNA"/>
</dbReference>
<proteinExistence type="predicted"/>
<sequence length="83" mass="9188">MATCRSVVSCLSCMVCNGNACAICRVVLSCFRCVCVCVSPSRSRFYSCRFVSRILPSYCEGYNALVDQLACFQWPPVVLSPRT</sequence>
<keyword evidence="1" id="KW-0732">Signal</keyword>
<evidence type="ECO:0000313" key="2">
    <source>
        <dbReference type="EMBL" id="KAH7267046.1"/>
    </source>
</evidence>
<dbReference type="Proteomes" id="UP000720189">
    <property type="component" value="Unassembled WGS sequence"/>
</dbReference>
<evidence type="ECO:0000256" key="1">
    <source>
        <dbReference type="SAM" id="SignalP"/>
    </source>
</evidence>
<organism evidence="2 3">
    <name type="scientific">Fusarium redolens</name>
    <dbReference type="NCBI Taxonomy" id="48865"/>
    <lineage>
        <taxon>Eukaryota</taxon>
        <taxon>Fungi</taxon>
        <taxon>Dikarya</taxon>
        <taxon>Ascomycota</taxon>
        <taxon>Pezizomycotina</taxon>
        <taxon>Sordariomycetes</taxon>
        <taxon>Hypocreomycetidae</taxon>
        <taxon>Hypocreales</taxon>
        <taxon>Nectriaceae</taxon>
        <taxon>Fusarium</taxon>
        <taxon>Fusarium redolens species complex</taxon>
    </lineage>
</organism>